<feature type="domain" description="S-Me-THD N-terminal" evidence="1">
    <location>
        <begin position="9"/>
        <end position="158"/>
    </location>
</feature>
<dbReference type="RefSeq" id="WP_166323167.1">
    <property type="nucleotide sequence ID" value="NZ_CP049934.1"/>
</dbReference>
<dbReference type="Pfam" id="PF20906">
    <property type="entry name" value="S-Me-THD_C"/>
    <property type="match status" value="1"/>
</dbReference>
<dbReference type="Proteomes" id="UP000501387">
    <property type="component" value="Chromosome"/>
</dbReference>
<protein>
    <submittedName>
        <fullName evidence="3">DUF917 domain-containing protein</fullName>
    </submittedName>
</protein>
<sequence length="345" mass="36773">MPLLLSAGDLPLLASGASFCGSGGGGSPWLTELMVRDSFADSLQAWLPHELDPKTPCFAPAFAGSTLLLQERLPGLNAFEPLISVAEQWLGHHLEAACSFEAGGLNALTPFLFAPDRKIIDADCSGRAVPTVDRTSLYIDHVPGVFAVCSTGAGGVSLTQSERAEDVDRLMRTAMIQAGGAGPVVFAGFTAGDLIRHSLHGHLERSRHIGAALAETIDEPIEALAALIGAIIVGQGRILDLTKDNRDPHVYSAEIGCMDRTVLRVVARSEYLAVLTDGVLVSTAPDYIVAIDVRSREIIEASELRENRHVAILTLPADRWWRSQPGRAGKLLPSTYGLSGLDPEQ</sequence>
<evidence type="ECO:0000259" key="2">
    <source>
        <dbReference type="Pfam" id="PF20906"/>
    </source>
</evidence>
<dbReference type="InterPro" id="IPR048350">
    <property type="entry name" value="S-Me-THD-like_C"/>
</dbReference>
<evidence type="ECO:0000313" key="3">
    <source>
        <dbReference type="EMBL" id="QIM16292.1"/>
    </source>
</evidence>
<dbReference type="InterPro" id="IPR010318">
    <property type="entry name" value="S-Me-THD_N"/>
</dbReference>
<dbReference type="Pfam" id="PF06032">
    <property type="entry name" value="S-Me-THD_N"/>
    <property type="match status" value="1"/>
</dbReference>
<gene>
    <name evidence="3" type="ORF">G7067_07405</name>
</gene>
<dbReference type="InterPro" id="IPR027479">
    <property type="entry name" value="S-Me-THD_N_sf"/>
</dbReference>
<dbReference type="SUPFAM" id="SSF160991">
    <property type="entry name" value="CV3147-like"/>
    <property type="match status" value="1"/>
</dbReference>
<organism evidence="3 4">
    <name type="scientific">Leucobacter insecticola</name>
    <dbReference type="NCBI Taxonomy" id="2714934"/>
    <lineage>
        <taxon>Bacteria</taxon>
        <taxon>Bacillati</taxon>
        <taxon>Actinomycetota</taxon>
        <taxon>Actinomycetes</taxon>
        <taxon>Micrococcales</taxon>
        <taxon>Microbacteriaceae</taxon>
        <taxon>Leucobacter</taxon>
    </lineage>
</organism>
<dbReference type="AlphaFoldDB" id="A0A6G8FJQ4"/>
<dbReference type="Gene3D" id="2.40.390.10">
    <property type="entry name" value="CV3147-like"/>
    <property type="match status" value="1"/>
</dbReference>
<dbReference type="Gene3D" id="3.40.1610.10">
    <property type="entry name" value="CV3147-like domain"/>
    <property type="match status" value="1"/>
</dbReference>
<feature type="domain" description="S-Me-THD-like C-terminal" evidence="2">
    <location>
        <begin position="165"/>
        <end position="327"/>
    </location>
</feature>
<dbReference type="KEGG" id="lins:G7067_07405"/>
<reference evidence="3 4" key="1">
    <citation type="submission" date="2020-03" db="EMBL/GenBank/DDBJ databases">
        <title>Leucobacter sp. nov., isolated from beetles.</title>
        <authorList>
            <person name="Hyun D.-W."/>
            <person name="Bae J.-W."/>
        </authorList>
    </citation>
    <scope>NUCLEOTIDE SEQUENCE [LARGE SCALE GENOMIC DNA]</scope>
    <source>
        <strain evidence="3 4">HDW9B</strain>
    </source>
</reference>
<dbReference type="EMBL" id="CP049934">
    <property type="protein sequence ID" value="QIM16292.1"/>
    <property type="molecule type" value="Genomic_DNA"/>
</dbReference>
<proteinExistence type="predicted"/>
<keyword evidence="4" id="KW-1185">Reference proteome</keyword>
<evidence type="ECO:0000313" key="4">
    <source>
        <dbReference type="Proteomes" id="UP000501387"/>
    </source>
</evidence>
<name>A0A6G8FJQ4_9MICO</name>
<evidence type="ECO:0000259" key="1">
    <source>
        <dbReference type="Pfam" id="PF06032"/>
    </source>
</evidence>
<dbReference type="InterPro" id="IPR024071">
    <property type="entry name" value="S-Me-THD_C_sf"/>
</dbReference>
<accession>A0A6G8FJQ4</accession>